<evidence type="ECO:0000313" key="4">
    <source>
        <dbReference type="EMBL" id="OJJ08667.1"/>
    </source>
</evidence>
<dbReference type="PANTHER" id="PTHR10720:SF0">
    <property type="entry name" value="HEME OXYGENASE"/>
    <property type="match status" value="1"/>
</dbReference>
<reference evidence="5" key="1">
    <citation type="journal article" date="2017" name="Genome Biol.">
        <title>Comparative genomics reveals high biological diversity and specific adaptations in the industrially and medically important fungal genus Aspergillus.</title>
        <authorList>
            <person name="de Vries R.P."/>
            <person name="Riley R."/>
            <person name="Wiebenga A."/>
            <person name="Aguilar-Osorio G."/>
            <person name="Amillis S."/>
            <person name="Uchima C.A."/>
            <person name="Anderluh G."/>
            <person name="Asadollahi M."/>
            <person name="Askin M."/>
            <person name="Barry K."/>
            <person name="Battaglia E."/>
            <person name="Bayram O."/>
            <person name="Benocci T."/>
            <person name="Braus-Stromeyer S.A."/>
            <person name="Caldana C."/>
            <person name="Canovas D."/>
            <person name="Cerqueira G.C."/>
            <person name="Chen F."/>
            <person name="Chen W."/>
            <person name="Choi C."/>
            <person name="Clum A."/>
            <person name="Dos Santos R.A."/>
            <person name="Damasio A.R."/>
            <person name="Diallinas G."/>
            <person name="Emri T."/>
            <person name="Fekete E."/>
            <person name="Flipphi M."/>
            <person name="Freyberg S."/>
            <person name="Gallo A."/>
            <person name="Gournas C."/>
            <person name="Habgood R."/>
            <person name="Hainaut M."/>
            <person name="Harispe M.L."/>
            <person name="Henrissat B."/>
            <person name="Hilden K.S."/>
            <person name="Hope R."/>
            <person name="Hossain A."/>
            <person name="Karabika E."/>
            <person name="Karaffa L."/>
            <person name="Karanyi Z."/>
            <person name="Krasevec N."/>
            <person name="Kuo A."/>
            <person name="Kusch H."/>
            <person name="LaButti K."/>
            <person name="Lagendijk E.L."/>
            <person name="Lapidus A."/>
            <person name="Levasseur A."/>
            <person name="Lindquist E."/>
            <person name="Lipzen A."/>
            <person name="Logrieco A.F."/>
            <person name="MacCabe A."/>
            <person name="Maekelae M.R."/>
            <person name="Malavazi I."/>
            <person name="Melin P."/>
            <person name="Meyer V."/>
            <person name="Mielnichuk N."/>
            <person name="Miskei M."/>
            <person name="Molnar A.P."/>
            <person name="Mule G."/>
            <person name="Ngan C.Y."/>
            <person name="Orejas M."/>
            <person name="Orosz E."/>
            <person name="Ouedraogo J.P."/>
            <person name="Overkamp K.M."/>
            <person name="Park H.-S."/>
            <person name="Perrone G."/>
            <person name="Piumi F."/>
            <person name="Punt P.J."/>
            <person name="Ram A.F."/>
            <person name="Ramon A."/>
            <person name="Rauscher S."/>
            <person name="Record E."/>
            <person name="Riano-Pachon D.M."/>
            <person name="Robert V."/>
            <person name="Roehrig J."/>
            <person name="Ruller R."/>
            <person name="Salamov A."/>
            <person name="Salih N.S."/>
            <person name="Samson R.A."/>
            <person name="Sandor E."/>
            <person name="Sanguinetti M."/>
            <person name="Schuetze T."/>
            <person name="Sepcic K."/>
            <person name="Shelest E."/>
            <person name="Sherlock G."/>
            <person name="Sophianopoulou V."/>
            <person name="Squina F.M."/>
            <person name="Sun H."/>
            <person name="Susca A."/>
            <person name="Todd R.B."/>
            <person name="Tsang A."/>
            <person name="Unkles S.E."/>
            <person name="van de Wiele N."/>
            <person name="van Rossen-Uffink D."/>
            <person name="Oliveira J.V."/>
            <person name="Vesth T.C."/>
            <person name="Visser J."/>
            <person name="Yu J.-H."/>
            <person name="Zhou M."/>
            <person name="Andersen M.R."/>
            <person name="Archer D.B."/>
            <person name="Baker S.E."/>
            <person name="Benoit I."/>
            <person name="Brakhage A.A."/>
            <person name="Braus G.H."/>
            <person name="Fischer R."/>
            <person name="Frisvad J.C."/>
            <person name="Goldman G.H."/>
            <person name="Houbraken J."/>
            <person name="Oakley B."/>
            <person name="Pocsi I."/>
            <person name="Scazzocchio C."/>
            <person name="Seiboth B."/>
            <person name="vanKuyk P.A."/>
            <person name="Wortman J."/>
            <person name="Dyer P.S."/>
            <person name="Grigoriev I.V."/>
        </authorList>
    </citation>
    <scope>NUCLEOTIDE SEQUENCE [LARGE SCALE GENOMIC DNA]</scope>
    <source>
        <strain evidence="5">CBS 583.65</strain>
    </source>
</reference>
<protein>
    <recommendedName>
        <fullName evidence="6">Heme-binding peroxidase</fullName>
    </recommendedName>
</protein>
<dbReference type="Gene3D" id="1.20.910.10">
    <property type="entry name" value="Heme oxygenase-like"/>
    <property type="match status" value="1"/>
</dbReference>
<dbReference type="EMBL" id="KV878140">
    <property type="protein sequence ID" value="OJJ08667.1"/>
    <property type="molecule type" value="Genomic_DNA"/>
</dbReference>
<keyword evidence="5" id="KW-1185">Reference proteome</keyword>
<dbReference type="InterPro" id="IPR002051">
    <property type="entry name" value="Haem_Oase"/>
</dbReference>
<keyword evidence="2" id="KW-0479">Metal-binding</keyword>
<dbReference type="GeneID" id="63726404"/>
<gene>
    <name evidence="4" type="ORF">ASPVEDRAFT_34800</name>
</gene>
<organism evidence="4 5">
    <name type="scientific">Aspergillus versicolor CBS 583.65</name>
    <dbReference type="NCBI Taxonomy" id="1036611"/>
    <lineage>
        <taxon>Eukaryota</taxon>
        <taxon>Fungi</taxon>
        <taxon>Dikarya</taxon>
        <taxon>Ascomycota</taxon>
        <taxon>Pezizomycotina</taxon>
        <taxon>Eurotiomycetes</taxon>
        <taxon>Eurotiomycetidae</taxon>
        <taxon>Eurotiales</taxon>
        <taxon>Aspergillaceae</taxon>
        <taxon>Aspergillus</taxon>
        <taxon>Aspergillus subgen. Nidulantes</taxon>
    </lineage>
</organism>
<keyword evidence="1" id="KW-0349">Heme</keyword>
<keyword evidence="3" id="KW-0408">Iron</keyword>
<evidence type="ECO:0000256" key="2">
    <source>
        <dbReference type="ARBA" id="ARBA00022723"/>
    </source>
</evidence>
<evidence type="ECO:0000256" key="1">
    <source>
        <dbReference type="ARBA" id="ARBA00022617"/>
    </source>
</evidence>
<dbReference type="SUPFAM" id="SSF48613">
    <property type="entry name" value="Heme oxygenase-like"/>
    <property type="match status" value="1"/>
</dbReference>
<evidence type="ECO:0000256" key="3">
    <source>
        <dbReference type="ARBA" id="ARBA00023004"/>
    </source>
</evidence>
<dbReference type="STRING" id="1036611.A0A1L9Q4H0"/>
<dbReference type="AlphaFoldDB" id="A0A1L9Q4H0"/>
<dbReference type="OrthoDB" id="652091at2759"/>
<dbReference type="RefSeq" id="XP_040674429.1">
    <property type="nucleotide sequence ID" value="XM_040810893.1"/>
</dbReference>
<dbReference type="Pfam" id="PF01126">
    <property type="entry name" value="Heme_oxygenase"/>
    <property type="match status" value="1"/>
</dbReference>
<name>A0A1L9Q4H0_ASPVE</name>
<dbReference type="GO" id="GO:0006788">
    <property type="term" value="P:heme oxidation"/>
    <property type="evidence" value="ECO:0007669"/>
    <property type="project" value="InterPro"/>
</dbReference>
<evidence type="ECO:0000313" key="5">
    <source>
        <dbReference type="Proteomes" id="UP000184073"/>
    </source>
</evidence>
<proteinExistence type="predicted"/>
<evidence type="ECO:0008006" key="6">
    <source>
        <dbReference type="Google" id="ProtNLM"/>
    </source>
</evidence>
<dbReference type="PANTHER" id="PTHR10720">
    <property type="entry name" value="HEME OXYGENASE"/>
    <property type="match status" value="1"/>
</dbReference>
<dbReference type="InterPro" id="IPR016084">
    <property type="entry name" value="Haem_Oase-like_multi-hlx"/>
</dbReference>
<dbReference type="InterPro" id="IPR016053">
    <property type="entry name" value="Haem_Oase-like"/>
</dbReference>
<dbReference type="GO" id="GO:0004392">
    <property type="term" value="F:heme oxygenase (decyclizing) activity"/>
    <property type="evidence" value="ECO:0007669"/>
    <property type="project" value="InterPro"/>
</dbReference>
<dbReference type="Proteomes" id="UP000184073">
    <property type="component" value="Unassembled WGS sequence"/>
</dbReference>
<dbReference type="VEuPathDB" id="FungiDB:ASPVEDRAFT_34800"/>
<sequence length="261" mass="29854">MAEANLDLASRIKATIKEPHGVVNHLNTARIPLCLPPQANTSGLYSLGFSRYAQIYLGFEEIWHSIIGDYADWPTASEIGDDPTVFSSDEERIKAILRFLYMPELYRTRRLESDFAALDSLDPSFASLDTGKDNAGAEFRQYIKQRIPENPHLLVAYIWIMYQALFNGGRFIRGQLLKAGPEFWGLSPKEMDPTNFPSPLSFWCVEGDDAVRMEFRKRVLKADKILTETERREILDEALEIFRRCELITLQLDEQATTALQ</sequence>
<accession>A0A1L9Q4H0</accession>
<dbReference type="CDD" id="cd19165">
    <property type="entry name" value="HemeO"/>
    <property type="match status" value="1"/>
</dbReference>
<dbReference type="GO" id="GO:0046872">
    <property type="term" value="F:metal ion binding"/>
    <property type="evidence" value="ECO:0007669"/>
    <property type="project" value="UniProtKB-KW"/>
</dbReference>